<sequence length="581" mass="64840">MSLDASKTQLDEGKSCPLCNYTPFVLHDGPLLQLLNGDPYEIRFDPQAGQTKASIDALTAKLNDDVASLQRSIDLLTSQRDEIALVSRNLKSFFPPIHNLSPDVLGDIFALVKDTYSDSQDTDSDSTDTDSDWQDTGRGPSVAFTLASVCARWRQVALESPFLWACFDADWDGFKTRDGGWRPSVFALLLERVRDVSLDVGIKFASTNVHSKTLSSLIALSARWRRLDVSYRTSDTAKAFQVLNSGHVLAALEELHISLDYNIRSRDSDALNFTAKCPRLTRLYLWGQTNLGSQDHSDLEGGLTQSISDGHPLPWSQLLTLSCNLECRAPEIFAILRLTTRLETLDMSGSPDTDFVPQTGIVTLPHLKNLRCVPTSQMLRFLCCPILEKLDVSTSSGFGGLVTFLSNSKPPLKALLMATRHSELTHLRVSSRIAGFIPTLDEFVINSDDIVGCFQYYPDGLRGREGYVPLIKVITVYIRLPIDYVVFRHGRGIDIINCIRLYWPSRGLEAINIFCYCSASYNSFDGRSEFCTREAIRATPLFESIRELRAEGLKVTLAYAESADPESTIEAVYHNDLYDEE</sequence>
<feature type="non-terminal residue" evidence="1">
    <location>
        <position position="1"/>
    </location>
</feature>
<dbReference type="InterPro" id="IPR032675">
    <property type="entry name" value="LRR_dom_sf"/>
</dbReference>
<evidence type="ECO:0008006" key="3">
    <source>
        <dbReference type="Google" id="ProtNLM"/>
    </source>
</evidence>
<accession>A0A0D7AXM6</accession>
<dbReference type="Proteomes" id="UP000054007">
    <property type="component" value="Unassembled WGS sequence"/>
</dbReference>
<proteinExistence type="predicted"/>
<dbReference type="SUPFAM" id="SSF52047">
    <property type="entry name" value="RNI-like"/>
    <property type="match status" value="1"/>
</dbReference>
<name>A0A0D7AXM6_9AGAR</name>
<evidence type="ECO:0000313" key="1">
    <source>
        <dbReference type="EMBL" id="KIY63133.1"/>
    </source>
</evidence>
<protein>
    <recommendedName>
        <fullName evidence="3">F-box domain-containing protein</fullName>
    </recommendedName>
</protein>
<dbReference type="EMBL" id="KN880719">
    <property type="protein sequence ID" value="KIY63133.1"/>
    <property type="molecule type" value="Genomic_DNA"/>
</dbReference>
<dbReference type="Gene3D" id="3.80.10.10">
    <property type="entry name" value="Ribonuclease Inhibitor"/>
    <property type="match status" value="1"/>
</dbReference>
<reference evidence="1 2" key="1">
    <citation type="journal article" date="2015" name="Fungal Genet. Biol.">
        <title>Evolution of novel wood decay mechanisms in Agaricales revealed by the genome sequences of Fistulina hepatica and Cylindrobasidium torrendii.</title>
        <authorList>
            <person name="Floudas D."/>
            <person name="Held B.W."/>
            <person name="Riley R."/>
            <person name="Nagy L.G."/>
            <person name="Koehler G."/>
            <person name="Ransdell A.S."/>
            <person name="Younus H."/>
            <person name="Chow J."/>
            <person name="Chiniquy J."/>
            <person name="Lipzen A."/>
            <person name="Tritt A."/>
            <person name="Sun H."/>
            <person name="Haridas S."/>
            <person name="LaButti K."/>
            <person name="Ohm R.A."/>
            <person name="Kues U."/>
            <person name="Blanchette R.A."/>
            <person name="Grigoriev I.V."/>
            <person name="Minto R.E."/>
            <person name="Hibbett D.S."/>
        </authorList>
    </citation>
    <scope>NUCLEOTIDE SEQUENCE [LARGE SCALE GENOMIC DNA]</scope>
    <source>
        <strain evidence="1 2">FP15055 ss-10</strain>
    </source>
</reference>
<dbReference type="OrthoDB" id="2969446at2759"/>
<gene>
    <name evidence="1" type="ORF">CYLTODRAFT_426362</name>
</gene>
<organism evidence="1 2">
    <name type="scientific">Cylindrobasidium torrendii FP15055 ss-10</name>
    <dbReference type="NCBI Taxonomy" id="1314674"/>
    <lineage>
        <taxon>Eukaryota</taxon>
        <taxon>Fungi</taxon>
        <taxon>Dikarya</taxon>
        <taxon>Basidiomycota</taxon>
        <taxon>Agaricomycotina</taxon>
        <taxon>Agaricomycetes</taxon>
        <taxon>Agaricomycetidae</taxon>
        <taxon>Agaricales</taxon>
        <taxon>Marasmiineae</taxon>
        <taxon>Physalacriaceae</taxon>
        <taxon>Cylindrobasidium</taxon>
    </lineage>
</organism>
<evidence type="ECO:0000313" key="2">
    <source>
        <dbReference type="Proteomes" id="UP000054007"/>
    </source>
</evidence>
<dbReference type="PANTHER" id="PTHR16134:SF119">
    <property type="entry name" value="AT02038P-RELATED"/>
    <property type="match status" value="1"/>
</dbReference>
<dbReference type="AlphaFoldDB" id="A0A0D7AXM6"/>
<dbReference type="PANTHER" id="PTHR16134">
    <property type="entry name" value="F-BOX/TPR REPEAT PROTEIN POF3"/>
    <property type="match status" value="1"/>
</dbReference>
<keyword evidence="2" id="KW-1185">Reference proteome</keyword>